<protein>
    <recommendedName>
        <fullName evidence="3">HECT-type E3 ubiquitin transferase</fullName>
        <ecNumber evidence="3">2.3.2.26</ecNumber>
    </recommendedName>
</protein>
<evidence type="ECO:0000256" key="5">
    <source>
        <dbReference type="ARBA" id="ARBA00022786"/>
    </source>
</evidence>
<dbReference type="OrthoDB" id="5984536at2759"/>
<dbReference type="GO" id="GO:0061630">
    <property type="term" value="F:ubiquitin protein ligase activity"/>
    <property type="evidence" value="ECO:0007669"/>
    <property type="project" value="UniProtKB-EC"/>
</dbReference>
<feature type="domain" description="HECT" evidence="8">
    <location>
        <begin position="340"/>
        <end position="658"/>
    </location>
</feature>
<comment type="catalytic activity">
    <reaction evidence="1">
        <text>S-ubiquitinyl-[E2 ubiquitin-conjugating enzyme]-L-cysteine + [acceptor protein]-L-lysine = [E2 ubiquitin-conjugating enzyme]-L-cysteine + N(6)-ubiquitinyl-[acceptor protein]-L-lysine.</text>
        <dbReference type="EC" id="2.3.2.26"/>
    </reaction>
</comment>
<evidence type="ECO:0000313" key="9">
    <source>
        <dbReference type="EnsemblMetazoa" id="CLYHEMP015034.2"/>
    </source>
</evidence>
<feature type="region of interest" description="Disordered" evidence="7">
    <location>
        <begin position="15"/>
        <end position="60"/>
    </location>
</feature>
<feature type="compositionally biased region" description="Polar residues" evidence="7">
    <location>
        <begin position="307"/>
        <end position="317"/>
    </location>
</feature>
<dbReference type="PANTHER" id="PTHR11254">
    <property type="entry name" value="HECT DOMAIN UBIQUITIN-PROTEIN LIGASE"/>
    <property type="match status" value="1"/>
</dbReference>
<sequence>MDALRQQVIQEVITALSPQTAGGSASQTPNQGSTPTSAPRLQGSTPAPSPSQAGPSSYPRPIRATASALIDRTQSLIRNSARSCSIPTPNHPNRAGKRKKVEIKITTHEICLLHPFNPEETSCDPVTGYVDDYAITQASVHTKQVFVELKSDFKEDDIREKICNVLRNRIPNIKKTDFEFVKRDLGRIYTPVVEETFSFDYKQIKKIEGTGKLYVRLNRKPVVDDETSSDDDDDFLPPVLRPRPAISTTSNQPGCSRDVNLSEIFPDVPADTLNELLNSNSDINEAANAIADFNNNTSTPEEERNDNSAPNITTNPSRSRHTLAVNEDTLFEDCFSYYKNPNFDPETPIRIKFENQPGIDAGGLTRQFFMLVSHQIIDKLFEGNAGNMLPKTSANTILSEIYVAVGKVIAHSIVHGCQGLPFLSPAVYNYICSGSISKAARFVTLEQVANGVYVHYIKEITDADSELLHTLSQDENLIQIIEEVGEVCILNETTKFIIIQSMMIHDIIVKRKASLDQLRCGLQILGVLRAITNNPDSMAKFFIQSTNEISPEALVSKLEFAANELATESNKEKLRFALSTFTNEDINKLLLFVTGTSNIFSLYPSQKIKVRFLQVDEICASTCDFSLVIPDGMEDVDMMKSALIVAMEEDKKKSFNTY</sequence>
<name>A0A7M5WZ15_9CNID</name>
<accession>A0A7M5WZ15</accession>
<dbReference type="GO" id="GO:0005737">
    <property type="term" value="C:cytoplasm"/>
    <property type="evidence" value="ECO:0007669"/>
    <property type="project" value="TreeGrafter"/>
</dbReference>
<dbReference type="SUPFAM" id="SSF56204">
    <property type="entry name" value="Hect, E3 ligase catalytic domain"/>
    <property type="match status" value="1"/>
</dbReference>
<feature type="region of interest" description="Disordered" evidence="7">
    <location>
        <begin position="294"/>
        <end position="318"/>
    </location>
</feature>
<dbReference type="AlphaFoldDB" id="A0A7M5WZ15"/>
<dbReference type="GO" id="GO:0000209">
    <property type="term" value="P:protein polyubiquitination"/>
    <property type="evidence" value="ECO:0007669"/>
    <property type="project" value="TreeGrafter"/>
</dbReference>
<dbReference type="PROSITE" id="PS50237">
    <property type="entry name" value="HECT"/>
    <property type="match status" value="1"/>
</dbReference>
<evidence type="ECO:0000256" key="7">
    <source>
        <dbReference type="SAM" id="MobiDB-lite"/>
    </source>
</evidence>
<organism evidence="9 10">
    <name type="scientific">Clytia hemisphaerica</name>
    <dbReference type="NCBI Taxonomy" id="252671"/>
    <lineage>
        <taxon>Eukaryota</taxon>
        <taxon>Metazoa</taxon>
        <taxon>Cnidaria</taxon>
        <taxon>Hydrozoa</taxon>
        <taxon>Hydroidolina</taxon>
        <taxon>Leptothecata</taxon>
        <taxon>Obeliida</taxon>
        <taxon>Clytiidae</taxon>
        <taxon>Clytia</taxon>
    </lineage>
</organism>
<comment type="pathway">
    <text evidence="2">Protein modification; protein ubiquitination.</text>
</comment>
<dbReference type="GeneID" id="136801363"/>
<feature type="region of interest" description="Disordered" evidence="7">
    <location>
        <begin position="79"/>
        <end position="99"/>
    </location>
</feature>
<evidence type="ECO:0000256" key="3">
    <source>
        <dbReference type="ARBA" id="ARBA00012485"/>
    </source>
</evidence>
<dbReference type="Proteomes" id="UP000594262">
    <property type="component" value="Unplaced"/>
</dbReference>
<evidence type="ECO:0000256" key="4">
    <source>
        <dbReference type="ARBA" id="ARBA00022679"/>
    </source>
</evidence>
<proteinExistence type="predicted"/>
<feature type="compositionally biased region" description="Low complexity" evidence="7">
    <location>
        <begin position="42"/>
        <end position="59"/>
    </location>
</feature>
<dbReference type="Gene3D" id="3.90.1750.10">
    <property type="entry name" value="Hect, E3 ligase catalytic domains"/>
    <property type="match status" value="1"/>
</dbReference>
<dbReference type="GO" id="GO:0006511">
    <property type="term" value="P:ubiquitin-dependent protein catabolic process"/>
    <property type="evidence" value="ECO:0007669"/>
    <property type="project" value="TreeGrafter"/>
</dbReference>
<keyword evidence="10" id="KW-1185">Reference proteome</keyword>
<dbReference type="EC" id="2.3.2.26" evidence="3"/>
<comment type="caution">
    <text evidence="6">Lacks conserved residue(s) required for the propagation of feature annotation.</text>
</comment>
<dbReference type="InterPro" id="IPR000569">
    <property type="entry name" value="HECT_dom"/>
</dbReference>
<dbReference type="PANTHER" id="PTHR11254:SF67">
    <property type="entry name" value="E3 UBIQUITIN-PROTEIN LIGASE HUWE1"/>
    <property type="match status" value="1"/>
</dbReference>
<dbReference type="SMART" id="SM00119">
    <property type="entry name" value="HECTc"/>
    <property type="match status" value="1"/>
</dbReference>
<dbReference type="InterPro" id="IPR035983">
    <property type="entry name" value="Hect_E3_ubiquitin_ligase"/>
</dbReference>
<dbReference type="InterPro" id="IPR050409">
    <property type="entry name" value="E3_ubiq-protein_ligase"/>
</dbReference>
<reference evidence="9" key="1">
    <citation type="submission" date="2021-01" db="UniProtKB">
        <authorList>
            <consortium name="EnsemblMetazoa"/>
        </authorList>
    </citation>
    <scope>IDENTIFICATION</scope>
</reference>
<feature type="compositionally biased region" description="Polar residues" evidence="7">
    <location>
        <begin position="79"/>
        <end position="88"/>
    </location>
</feature>
<evidence type="ECO:0000256" key="1">
    <source>
        <dbReference type="ARBA" id="ARBA00000885"/>
    </source>
</evidence>
<feature type="compositionally biased region" description="Polar residues" evidence="7">
    <location>
        <begin position="16"/>
        <end position="39"/>
    </location>
</feature>
<evidence type="ECO:0000256" key="2">
    <source>
        <dbReference type="ARBA" id="ARBA00004906"/>
    </source>
</evidence>
<evidence type="ECO:0000259" key="8">
    <source>
        <dbReference type="PROSITE" id="PS50237"/>
    </source>
</evidence>
<dbReference type="EnsemblMetazoa" id="CLYHEMT015034.2">
    <property type="protein sequence ID" value="CLYHEMP015034.2"/>
    <property type="gene ID" value="CLYHEMG015034"/>
</dbReference>
<keyword evidence="5 6" id="KW-0833">Ubl conjugation pathway</keyword>
<evidence type="ECO:0000313" key="10">
    <source>
        <dbReference type="Proteomes" id="UP000594262"/>
    </source>
</evidence>
<dbReference type="Pfam" id="PF00632">
    <property type="entry name" value="HECT"/>
    <property type="match status" value="1"/>
</dbReference>
<feature type="region of interest" description="Disordered" evidence="7">
    <location>
        <begin position="223"/>
        <end position="258"/>
    </location>
</feature>
<evidence type="ECO:0000256" key="6">
    <source>
        <dbReference type="PROSITE-ProRule" id="PRU00104"/>
    </source>
</evidence>
<dbReference type="RefSeq" id="XP_066914099.1">
    <property type="nucleotide sequence ID" value="XM_067057998.1"/>
</dbReference>
<keyword evidence="4" id="KW-0808">Transferase</keyword>
<feature type="compositionally biased region" description="Acidic residues" evidence="7">
    <location>
        <begin position="224"/>
        <end position="235"/>
    </location>
</feature>